<feature type="domain" description="MaoC-like" evidence="1">
    <location>
        <begin position="6"/>
        <end position="108"/>
    </location>
</feature>
<dbReference type="RefSeq" id="WP_305170448.1">
    <property type="nucleotide sequence ID" value="NZ_JAUUUU010000003.1"/>
</dbReference>
<dbReference type="InterPro" id="IPR002539">
    <property type="entry name" value="MaoC-like_dom"/>
</dbReference>
<accession>A0AAW8B4P5</accession>
<dbReference type="InterPro" id="IPR029069">
    <property type="entry name" value="HotDog_dom_sf"/>
</dbReference>
<evidence type="ECO:0000259" key="1">
    <source>
        <dbReference type="Pfam" id="PF01575"/>
    </source>
</evidence>
<organism evidence="2 3">
    <name type="scientific">Porticoccus litoralis</name>
    <dbReference type="NCBI Taxonomy" id="434086"/>
    <lineage>
        <taxon>Bacteria</taxon>
        <taxon>Pseudomonadati</taxon>
        <taxon>Pseudomonadota</taxon>
        <taxon>Gammaproteobacteria</taxon>
        <taxon>Cellvibrionales</taxon>
        <taxon>Porticoccaceae</taxon>
        <taxon>Porticoccus</taxon>
    </lineage>
</organism>
<dbReference type="Proteomes" id="UP001178354">
    <property type="component" value="Unassembled WGS sequence"/>
</dbReference>
<dbReference type="PANTHER" id="PTHR42993">
    <property type="entry name" value="MAOC-LIKE DEHYDRATASE DOMAIN-CONTAINING PROTEIN"/>
    <property type="match status" value="1"/>
</dbReference>
<evidence type="ECO:0000313" key="2">
    <source>
        <dbReference type="EMBL" id="MDP1520867.1"/>
    </source>
</evidence>
<dbReference type="AlphaFoldDB" id="A0AAW8B4P5"/>
<dbReference type="PANTHER" id="PTHR42993:SF1">
    <property type="entry name" value="MAOC-LIKE DEHYDRATASE DOMAIN-CONTAINING PROTEIN"/>
    <property type="match status" value="1"/>
</dbReference>
<protein>
    <submittedName>
        <fullName evidence="2">MaoC family dehydratase</fullName>
    </submittedName>
</protein>
<dbReference type="CDD" id="cd03450">
    <property type="entry name" value="NodN"/>
    <property type="match status" value="1"/>
</dbReference>
<reference evidence="2" key="1">
    <citation type="journal article" date="2010" name="Int. J. Syst. Evol. Microbiol.">
        <title>Porticoccus litoralis gen. nov., sp. nov., a gammaproteobacterium isolated from the Yellow Sea.</title>
        <authorList>
            <person name="Oh H.M."/>
            <person name="Kim H."/>
            <person name="Kim K.M."/>
            <person name="Min G.S."/>
            <person name="Cho J.C."/>
        </authorList>
    </citation>
    <scope>NUCLEOTIDE SEQUENCE</scope>
    <source>
        <strain evidence="2">DSM 25064</strain>
    </source>
</reference>
<dbReference type="Pfam" id="PF01575">
    <property type="entry name" value="MaoC_dehydratas"/>
    <property type="match status" value="1"/>
</dbReference>
<comment type="caution">
    <text evidence="2">The sequence shown here is derived from an EMBL/GenBank/DDBJ whole genome shotgun (WGS) entry which is preliminary data.</text>
</comment>
<dbReference type="EMBL" id="JAUUUU010000003">
    <property type="protein sequence ID" value="MDP1520867.1"/>
    <property type="molecule type" value="Genomic_DNA"/>
</dbReference>
<sequence length="138" mass="15680">MNELPRGLSNWYTITQQQIDQFADATYDHQYLHVDREKAAAGPFGKTIAHGFLYLSMVSHMMLDDLLAIIGEGTVLNYGVNRLRFVSPVTVDSRIRLHWQVTSTETQGEGTRYTVDLLMEIEGSDKPAMAAEWLLYIL</sequence>
<name>A0AAW8B4P5_9GAMM</name>
<dbReference type="InterPro" id="IPR039375">
    <property type="entry name" value="NodN-like"/>
</dbReference>
<proteinExistence type="predicted"/>
<keyword evidence="3" id="KW-1185">Reference proteome</keyword>
<evidence type="ECO:0000313" key="3">
    <source>
        <dbReference type="Proteomes" id="UP001178354"/>
    </source>
</evidence>
<dbReference type="SUPFAM" id="SSF54637">
    <property type="entry name" value="Thioesterase/thiol ester dehydrase-isomerase"/>
    <property type="match status" value="1"/>
</dbReference>
<gene>
    <name evidence="2" type="ORF">Q8A57_07805</name>
</gene>
<reference evidence="2" key="2">
    <citation type="submission" date="2023-08" db="EMBL/GenBank/DDBJ databases">
        <authorList>
            <person name="Luo J."/>
        </authorList>
    </citation>
    <scope>NUCLEOTIDE SEQUENCE</scope>
    <source>
        <strain evidence="2">DSM 25064</strain>
    </source>
</reference>
<dbReference type="Gene3D" id="3.10.129.10">
    <property type="entry name" value="Hotdog Thioesterase"/>
    <property type="match status" value="1"/>
</dbReference>